<evidence type="ECO:0000256" key="2">
    <source>
        <dbReference type="ARBA" id="ARBA00022801"/>
    </source>
</evidence>
<dbReference type="Proteomes" id="UP000317835">
    <property type="component" value="Chromosome"/>
</dbReference>
<dbReference type="GO" id="GO:0016787">
    <property type="term" value="F:hydrolase activity"/>
    <property type="evidence" value="ECO:0007669"/>
    <property type="project" value="UniProtKB-KW"/>
</dbReference>
<reference evidence="6 7" key="1">
    <citation type="submission" date="2019-02" db="EMBL/GenBank/DDBJ databases">
        <title>Deep-cultivation of Planctomycetes and their phenomic and genomic characterization uncovers novel biology.</title>
        <authorList>
            <person name="Wiegand S."/>
            <person name="Jogler M."/>
            <person name="Boedeker C."/>
            <person name="Pinto D."/>
            <person name="Vollmers J."/>
            <person name="Rivas-Marin E."/>
            <person name="Kohn T."/>
            <person name="Peeters S.H."/>
            <person name="Heuer A."/>
            <person name="Rast P."/>
            <person name="Oberbeckmann S."/>
            <person name="Bunk B."/>
            <person name="Jeske O."/>
            <person name="Meyerdierks A."/>
            <person name="Storesund J.E."/>
            <person name="Kallscheuer N."/>
            <person name="Luecker S."/>
            <person name="Lage O.M."/>
            <person name="Pohl T."/>
            <person name="Merkel B.J."/>
            <person name="Hornburger P."/>
            <person name="Mueller R.-W."/>
            <person name="Bruemmer F."/>
            <person name="Labrenz M."/>
            <person name="Spormann A.M."/>
            <person name="Op den Camp H."/>
            <person name="Overmann J."/>
            <person name="Amann R."/>
            <person name="Jetten M.S.M."/>
            <person name="Mascher T."/>
            <person name="Medema M.H."/>
            <person name="Devos D.P."/>
            <person name="Kaster A.-K."/>
            <person name="Ovreas L."/>
            <person name="Rohde M."/>
            <person name="Galperin M.Y."/>
            <person name="Jogler C."/>
        </authorList>
    </citation>
    <scope>NUCLEOTIDE SEQUENCE [LARGE SCALE GENOMIC DNA]</scope>
    <source>
        <strain evidence="6 7">ElP</strain>
    </source>
</reference>
<evidence type="ECO:0000256" key="3">
    <source>
        <dbReference type="ARBA" id="ARBA00022840"/>
    </source>
</evidence>
<dbReference type="InterPro" id="IPR054347">
    <property type="entry name" value="TOTE_primase"/>
</dbReference>
<gene>
    <name evidence="6" type="ORF">ElP_42810</name>
</gene>
<dbReference type="NCBIfam" id="TIGR01613">
    <property type="entry name" value="primase_Cterm"/>
    <property type="match status" value="1"/>
</dbReference>
<dbReference type="AlphaFoldDB" id="A0A518H698"/>
<feature type="compositionally biased region" description="Basic and acidic residues" evidence="4">
    <location>
        <begin position="415"/>
        <end position="434"/>
    </location>
</feature>
<evidence type="ECO:0000259" key="5">
    <source>
        <dbReference type="PROSITE" id="PS51206"/>
    </source>
</evidence>
<keyword evidence="3" id="KW-0067">ATP-binding</keyword>
<dbReference type="PANTHER" id="PTHR35372:SF2">
    <property type="entry name" value="SF3 HELICASE DOMAIN-CONTAINING PROTEIN"/>
    <property type="match status" value="1"/>
</dbReference>
<accession>A0A518H698</accession>
<dbReference type="PROSITE" id="PS51206">
    <property type="entry name" value="SF3_HELICASE_1"/>
    <property type="match status" value="1"/>
</dbReference>
<keyword evidence="1" id="KW-0547">Nucleotide-binding</keyword>
<dbReference type="Gene3D" id="3.40.50.300">
    <property type="entry name" value="P-loop containing nucleotide triphosphate hydrolases"/>
    <property type="match status" value="1"/>
</dbReference>
<dbReference type="Pfam" id="PF19263">
    <property type="entry name" value="DUF5906"/>
    <property type="match status" value="1"/>
</dbReference>
<feature type="domain" description="SF3 helicase" evidence="5">
    <location>
        <begin position="673"/>
        <end position="832"/>
    </location>
</feature>
<dbReference type="SUPFAM" id="SSF52540">
    <property type="entry name" value="P-loop containing nucleoside triphosphate hydrolases"/>
    <property type="match status" value="1"/>
</dbReference>
<sequence length="987" mass="110045">MAPNRALELSRERESEAEETIVSTATNTAANEGFVETTTTRVLDGLCTRNIPRPANAGLEVDPGTAPVALSISGPGHAHDEQAWTQGACRLAVLVDRTMVARRDAVVGYRPDQTRPSAIGKITRRSRCSEPIVGQLELRRHFGDINGLNAIALFPVAEDGTCRWVGWDIDAHAGDDEAWRMAWDRASTLLGRLVELGIEALLEYSGGGFHLWSRFQEPIPQGQAFRLLRGVRSDRVDGVELFPGRANRPRSDWLGTALRLPGRHPERGCWSRIWAPELRRFTDGVETIDRMISWLERPGIALDAIERALETLPAMEWYRESETRPRPGEERPSRTVDADLALNTSVGPLDRTRLRHRLRRSAREVASTRAGHGERRQVLNRVAFEFGGYIHHCDLMTFEQASRRLWAAARVNGMAREEPDRTRRTIEEGLRDGANRPLSLADDDRATIADDEGGSATDPIDGEGLAGTSSDGLAGHRRRHEAPDDPDRLARISLVAIRAAEMGLVRWNQQFYTWHPDRPAYVLRPEEEIRATVRKSILNDFDRLQRDAIRKSRRRGLSPPMVRKVTPQLLNSALDAIRSEVLLPGDRDPPTWIGDCQLRSDPHLVLPMRGTLLDLSGLRVDDDGTVDHASIRTMAPTSDFFSLYNVPYDYDPEAMPPGRWFSFLDEIFPGDEQSLRELRKWFGYLMLPDTSRQAILMLVGASRSGKGTIARVLRKLIGEQNVASPAMSELAGDHGLQDLIGKSIILFSDARLAGDGAKLALAQERLLKISGEDPVRINPKFGIPYTTTLPGRIIILSNEVPSFRDNSQAFVNRARPLKFGVTFAGREDRTLTGEGKNVGQLDNPRALAGIANWALGGIGLLRADGRFQVPETARPLLDSLLEASVPLRSFVDDWLDRSAPEHKVPTPLLYAAYLQWRDESGISTRLTINNLVRQLGSICPTIVGCGDREKVLDPVVQKRLRQVKGIRLAQHPRGQFLEEASYVRRAL</sequence>
<dbReference type="InterPro" id="IPR027417">
    <property type="entry name" value="P-loop_NTPase"/>
</dbReference>
<feature type="region of interest" description="Disordered" evidence="4">
    <location>
        <begin position="413"/>
        <end position="485"/>
    </location>
</feature>
<dbReference type="KEGG" id="tpla:ElP_42810"/>
<evidence type="ECO:0000256" key="1">
    <source>
        <dbReference type="ARBA" id="ARBA00022741"/>
    </source>
</evidence>
<evidence type="ECO:0000313" key="6">
    <source>
        <dbReference type="EMBL" id="QDV36361.1"/>
    </source>
</evidence>
<dbReference type="OrthoDB" id="288091at2"/>
<dbReference type="EMBL" id="CP036426">
    <property type="protein sequence ID" value="QDV36361.1"/>
    <property type="molecule type" value="Genomic_DNA"/>
</dbReference>
<keyword evidence="7" id="KW-1185">Reference proteome</keyword>
<evidence type="ECO:0000256" key="4">
    <source>
        <dbReference type="SAM" id="MobiDB-lite"/>
    </source>
</evidence>
<organism evidence="6 7">
    <name type="scientific">Tautonia plasticadhaerens</name>
    <dbReference type="NCBI Taxonomy" id="2527974"/>
    <lineage>
        <taxon>Bacteria</taxon>
        <taxon>Pseudomonadati</taxon>
        <taxon>Planctomycetota</taxon>
        <taxon>Planctomycetia</taxon>
        <taxon>Isosphaerales</taxon>
        <taxon>Isosphaeraceae</taxon>
        <taxon>Tautonia</taxon>
    </lineage>
</organism>
<protein>
    <recommendedName>
        <fullName evidence="5">SF3 helicase domain-containing protein</fullName>
    </recommendedName>
</protein>
<dbReference type="GO" id="GO:0005524">
    <property type="term" value="F:ATP binding"/>
    <property type="evidence" value="ECO:0007669"/>
    <property type="project" value="UniProtKB-KW"/>
</dbReference>
<proteinExistence type="predicted"/>
<dbReference type="InterPro" id="IPR006500">
    <property type="entry name" value="Helicase_put_C_phage/plasmid"/>
</dbReference>
<dbReference type="InterPro" id="IPR045455">
    <property type="entry name" value="NrS-1_pol-like_helicase"/>
</dbReference>
<evidence type="ECO:0000313" key="7">
    <source>
        <dbReference type="Proteomes" id="UP000317835"/>
    </source>
</evidence>
<dbReference type="PANTHER" id="PTHR35372">
    <property type="entry name" value="ATP BINDING PROTEIN-RELATED"/>
    <property type="match status" value="1"/>
</dbReference>
<dbReference type="Pfam" id="PF22548">
    <property type="entry name" value="AEP-TOTE"/>
    <property type="match status" value="1"/>
</dbReference>
<dbReference type="InterPro" id="IPR051620">
    <property type="entry name" value="ORF904-like_C"/>
</dbReference>
<dbReference type="InterPro" id="IPR014015">
    <property type="entry name" value="Helicase_SF3_DNA-vir"/>
</dbReference>
<keyword evidence="2" id="KW-0378">Hydrolase</keyword>
<name>A0A518H698_9BACT</name>